<sequence>MTKNEFLLLLRKSSMYSFDFAKRYVTDELPNDFRYSICLNVSYDEPNLTQFDLYPKDDNKKFKLIDENEVVELLCRKDKVPVWIDISVESVYKDKTILSLYCAGRYSDNENEFYYIKQGTGPFGIKGPIFPIGYKEGQKFKLKNNYRKSFLTLLKYWLQ</sequence>
<dbReference type="RefSeq" id="WP_230670200.1">
    <property type="nucleotide sequence ID" value="NZ_JAJNAY010000001.1"/>
</dbReference>
<dbReference type="EMBL" id="JAJNAY010000001">
    <property type="protein sequence ID" value="MCD1117960.1"/>
    <property type="molecule type" value="Genomic_DNA"/>
</dbReference>
<keyword evidence="2" id="KW-1185">Reference proteome</keyword>
<proteinExistence type="predicted"/>
<evidence type="ECO:0000313" key="1">
    <source>
        <dbReference type="EMBL" id="MCD1117960.1"/>
    </source>
</evidence>
<protein>
    <submittedName>
        <fullName evidence="1">Uncharacterized protein</fullName>
    </submittedName>
</protein>
<dbReference type="AlphaFoldDB" id="A0A9Q3YZA1"/>
<name>A0A9Q3YZA1_9FLAO</name>
<organism evidence="1 2">
    <name type="scientific">Chryseobacterium turcicum</name>
    <dbReference type="NCBI Taxonomy" id="2898076"/>
    <lineage>
        <taxon>Bacteria</taxon>
        <taxon>Pseudomonadati</taxon>
        <taxon>Bacteroidota</taxon>
        <taxon>Flavobacteriia</taxon>
        <taxon>Flavobacteriales</taxon>
        <taxon>Weeksellaceae</taxon>
        <taxon>Chryseobacterium group</taxon>
        <taxon>Chryseobacterium</taxon>
    </lineage>
</organism>
<accession>A0A9Q3YZA1</accession>
<evidence type="ECO:0000313" key="2">
    <source>
        <dbReference type="Proteomes" id="UP001108025"/>
    </source>
</evidence>
<dbReference type="Proteomes" id="UP001108025">
    <property type="component" value="Unassembled WGS sequence"/>
</dbReference>
<gene>
    <name evidence="1" type="ORF">LO744_13945</name>
</gene>
<reference evidence="1" key="1">
    <citation type="submission" date="2021-11" db="EMBL/GenBank/DDBJ databases">
        <title>Description of novel Chryseobacterium species.</title>
        <authorList>
            <person name="Saticioglu I.B."/>
            <person name="Ay H."/>
            <person name="Altun S."/>
            <person name="Duman M."/>
        </authorList>
    </citation>
    <scope>NUCLEOTIDE SEQUENCE</scope>
    <source>
        <strain evidence="1">C-17</strain>
    </source>
</reference>
<comment type="caution">
    <text evidence="1">The sequence shown here is derived from an EMBL/GenBank/DDBJ whole genome shotgun (WGS) entry which is preliminary data.</text>
</comment>